<organism evidence="1 2">
    <name type="scientific">Verruconis gallopava</name>
    <dbReference type="NCBI Taxonomy" id="253628"/>
    <lineage>
        <taxon>Eukaryota</taxon>
        <taxon>Fungi</taxon>
        <taxon>Dikarya</taxon>
        <taxon>Ascomycota</taxon>
        <taxon>Pezizomycotina</taxon>
        <taxon>Dothideomycetes</taxon>
        <taxon>Pleosporomycetidae</taxon>
        <taxon>Venturiales</taxon>
        <taxon>Sympoventuriaceae</taxon>
        <taxon>Verruconis</taxon>
    </lineage>
</organism>
<dbReference type="SFLD" id="SFLDS00003">
    <property type="entry name" value="Haloacid_Dehalogenase"/>
    <property type="match status" value="1"/>
</dbReference>
<dbReference type="PANTHER" id="PTHR43885:SF1">
    <property type="entry name" value="SUPERFAMILY HYDROLASE, PUTATIVE (AFU_ORTHOLOGUE AFUA_4G13290)-RELATED"/>
    <property type="match status" value="1"/>
</dbReference>
<dbReference type="InterPro" id="IPR006439">
    <property type="entry name" value="HAD-SF_hydro_IA"/>
</dbReference>
<dbReference type="FunCoup" id="A0A0D1Z436">
    <property type="interactions" value="90"/>
</dbReference>
<dbReference type="SUPFAM" id="SSF56784">
    <property type="entry name" value="HAD-like"/>
    <property type="match status" value="1"/>
</dbReference>
<evidence type="ECO:0008006" key="3">
    <source>
        <dbReference type="Google" id="ProtNLM"/>
    </source>
</evidence>
<dbReference type="NCBIfam" id="TIGR01509">
    <property type="entry name" value="HAD-SF-IA-v3"/>
    <property type="match status" value="1"/>
</dbReference>
<dbReference type="RefSeq" id="XP_016217611.1">
    <property type="nucleotide sequence ID" value="XM_016354599.1"/>
</dbReference>
<dbReference type="GO" id="GO:0016791">
    <property type="term" value="F:phosphatase activity"/>
    <property type="evidence" value="ECO:0007669"/>
    <property type="project" value="UniProtKB-ARBA"/>
</dbReference>
<protein>
    <recommendedName>
        <fullName evidence="3">HAD hydrolase, family IA</fullName>
    </recommendedName>
</protein>
<gene>
    <name evidence="1" type="ORF">PV09_01672</name>
</gene>
<dbReference type="SFLD" id="SFLDG01129">
    <property type="entry name" value="C1.5:_HAD__Beta-PGM__Phosphata"/>
    <property type="match status" value="1"/>
</dbReference>
<dbReference type="HOGENOM" id="CLU_045011_11_1_1"/>
<dbReference type="Gene3D" id="1.10.260.80">
    <property type="match status" value="1"/>
</dbReference>
<sequence>MNVFPFRPAVAAVHLHLRTHTRTRTMGSYRVRKFAPLNPEKPAAADIPKLEGIIFDVDGTLCEPQNYMFQEMRDALGISKATDILEHVHSLPDGEQEAAMEKIKAIERRAMKDQKPQPGLTDLMSYLERRGIQKAICTRNFDLPIEHLLTSFLPDHKFEPIITRAFKPPKPSPAGINHIAQSWNLRSASNCIMVGDSIDDMTAGHSAGAATVLLVNPVNEHLASHDHTDLCISRLDELIQILEEGFVGREEVSEDEAAKGKPKLAGGAKIKGGPDKIIGVLKSAGRDPSQLSKSG</sequence>
<dbReference type="NCBIfam" id="TIGR01549">
    <property type="entry name" value="HAD-SF-IA-v1"/>
    <property type="match status" value="1"/>
</dbReference>
<dbReference type="EMBL" id="KN847532">
    <property type="protein sequence ID" value="KIW07742.1"/>
    <property type="molecule type" value="Genomic_DNA"/>
</dbReference>
<evidence type="ECO:0000313" key="1">
    <source>
        <dbReference type="EMBL" id="KIW07742.1"/>
    </source>
</evidence>
<dbReference type="Pfam" id="PF00702">
    <property type="entry name" value="Hydrolase"/>
    <property type="match status" value="1"/>
</dbReference>
<dbReference type="PANTHER" id="PTHR43885">
    <property type="entry name" value="HALOACID DEHALOGENASE-LIKE HYDROLASE"/>
    <property type="match status" value="1"/>
</dbReference>
<dbReference type="OrthoDB" id="426235at2759"/>
<keyword evidence="2" id="KW-1185">Reference proteome</keyword>
<evidence type="ECO:0000313" key="2">
    <source>
        <dbReference type="Proteomes" id="UP000053259"/>
    </source>
</evidence>
<dbReference type="Proteomes" id="UP000053259">
    <property type="component" value="Unassembled WGS sequence"/>
</dbReference>
<dbReference type="STRING" id="253628.A0A0D1Z436"/>
<dbReference type="InParanoid" id="A0A0D1Z436"/>
<name>A0A0D1Z436_9PEZI</name>
<dbReference type="InterPro" id="IPR036412">
    <property type="entry name" value="HAD-like_sf"/>
</dbReference>
<accession>A0A0D1Z436</accession>
<dbReference type="Gene3D" id="3.40.50.1000">
    <property type="entry name" value="HAD superfamily/HAD-like"/>
    <property type="match status" value="1"/>
</dbReference>
<dbReference type="GeneID" id="27309645"/>
<proteinExistence type="predicted"/>
<dbReference type="AlphaFoldDB" id="A0A0D1Z436"/>
<dbReference type="InterPro" id="IPR023214">
    <property type="entry name" value="HAD_sf"/>
</dbReference>
<reference evidence="1 2" key="1">
    <citation type="submission" date="2015-01" db="EMBL/GenBank/DDBJ databases">
        <title>The Genome Sequence of Ochroconis gallopava CBS43764.</title>
        <authorList>
            <consortium name="The Broad Institute Genomics Platform"/>
            <person name="Cuomo C."/>
            <person name="de Hoog S."/>
            <person name="Gorbushina A."/>
            <person name="Stielow B."/>
            <person name="Teixiera M."/>
            <person name="Abouelleil A."/>
            <person name="Chapman S.B."/>
            <person name="Priest M."/>
            <person name="Young S.K."/>
            <person name="Wortman J."/>
            <person name="Nusbaum C."/>
            <person name="Birren B."/>
        </authorList>
    </citation>
    <scope>NUCLEOTIDE SEQUENCE [LARGE SCALE GENOMIC DNA]</scope>
    <source>
        <strain evidence="1 2">CBS 43764</strain>
    </source>
</reference>
<dbReference type="VEuPathDB" id="FungiDB:PV09_01672"/>